<sequence>MPYGLHRTNKKYRRNTIRSPPIERDSFDRPGSLFYFFFFPPLTDVKSHLYQQFESPITNCDNSSLIARASFVSPEAFHSRKVTDYEEILEKVLRNIAAFSH</sequence>
<organism evidence="1 2">
    <name type="scientific">Caerostris darwini</name>
    <dbReference type="NCBI Taxonomy" id="1538125"/>
    <lineage>
        <taxon>Eukaryota</taxon>
        <taxon>Metazoa</taxon>
        <taxon>Ecdysozoa</taxon>
        <taxon>Arthropoda</taxon>
        <taxon>Chelicerata</taxon>
        <taxon>Arachnida</taxon>
        <taxon>Araneae</taxon>
        <taxon>Araneomorphae</taxon>
        <taxon>Entelegynae</taxon>
        <taxon>Araneoidea</taxon>
        <taxon>Araneidae</taxon>
        <taxon>Caerostris</taxon>
    </lineage>
</organism>
<comment type="caution">
    <text evidence="1">The sequence shown here is derived from an EMBL/GenBank/DDBJ whole genome shotgun (WGS) entry which is preliminary data.</text>
</comment>
<dbReference type="EMBL" id="BPLQ01013948">
    <property type="protein sequence ID" value="GIY76091.1"/>
    <property type="molecule type" value="Genomic_DNA"/>
</dbReference>
<dbReference type="AlphaFoldDB" id="A0AAV4W0L5"/>
<protein>
    <submittedName>
        <fullName evidence="1">Uncharacterized protein</fullName>
    </submittedName>
</protein>
<accession>A0AAV4W0L5</accession>
<gene>
    <name evidence="1" type="ORF">CDAR_75801</name>
</gene>
<evidence type="ECO:0000313" key="1">
    <source>
        <dbReference type="EMBL" id="GIY76091.1"/>
    </source>
</evidence>
<dbReference type="Proteomes" id="UP001054837">
    <property type="component" value="Unassembled WGS sequence"/>
</dbReference>
<evidence type="ECO:0000313" key="2">
    <source>
        <dbReference type="Proteomes" id="UP001054837"/>
    </source>
</evidence>
<keyword evidence="2" id="KW-1185">Reference proteome</keyword>
<proteinExistence type="predicted"/>
<name>A0AAV4W0L5_9ARAC</name>
<reference evidence="1 2" key="1">
    <citation type="submission" date="2021-06" db="EMBL/GenBank/DDBJ databases">
        <title>Caerostris darwini draft genome.</title>
        <authorList>
            <person name="Kono N."/>
            <person name="Arakawa K."/>
        </authorList>
    </citation>
    <scope>NUCLEOTIDE SEQUENCE [LARGE SCALE GENOMIC DNA]</scope>
</reference>